<protein>
    <submittedName>
        <fullName evidence="2">Uncharacterized protein</fullName>
    </submittedName>
</protein>
<name>A0A6J4UK53_9BACT</name>
<reference evidence="2" key="1">
    <citation type="submission" date="2020-02" db="EMBL/GenBank/DDBJ databases">
        <authorList>
            <person name="Meier V. D."/>
        </authorList>
    </citation>
    <scope>NUCLEOTIDE SEQUENCE</scope>
    <source>
        <strain evidence="2">AVDCRST_MAG70</strain>
    </source>
</reference>
<dbReference type="AlphaFoldDB" id="A0A6J4UK53"/>
<proteinExistence type="predicted"/>
<evidence type="ECO:0000256" key="1">
    <source>
        <dbReference type="SAM" id="MobiDB-lite"/>
    </source>
</evidence>
<sequence length="37" mass="4057">CLTRRARWTGTCAHQGIPGRDTGSRSRNGRLVRSASD</sequence>
<dbReference type="EMBL" id="CADCWH010000151">
    <property type="protein sequence ID" value="CAA9551685.1"/>
    <property type="molecule type" value="Genomic_DNA"/>
</dbReference>
<feature type="non-terminal residue" evidence="2">
    <location>
        <position position="1"/>
    </location>
</feature>
<gene>
    <name evidence="2" type="ORF">AVDCRST_MAG70-977</name>
</gene>
<feature type="non-terminal residue" evidence="2">
    <location>
        <position position="37"/>
    </location>
</feature>
<accession>A0A6J4UK53</accession>
<feature type="region of interest" description="Disordered" evidence="1">
    <location>
        <begin position="12"/>
        <end position="37"/>
    </location>
</feature>
<evidence type="ECO:0000313" key="2">
    <source>
        <dbReference type="EMBL" id="CAA9551685.1"/>
    </source>
</evidence>
<organism evidence="2">
    <name type="scientific">uncultured Thermomicrobiales bacterium</name>
    <dbReference type="NCBI Taxonomy" id="1645740"/>
    <lineage>
        <taxon>Bacteria</taxon>
        <taxon>Pseudomonadati</taxon>
        <taxon>Thermomicrobiota</taxon>
        <taxon>Thermomicrobia</taxon>
        <taxon>Thermomicrobiales</taxon>
        <taxon>environmental samples</taxon>
    </lineage>
</organism>